<organism evidence="10 11">
    <name type="scientific">Panacibacter microcysteis</name>
    <dbReference type="NCBI Taxonomy" id="2793269"/>
    <lineage>
        <taxon>Bacteria</taxon>
        <taxon>Pseudomonadati</taxon>
        <taxon>Bacteroidota</taxon>
        <taxon>Chitinophagia</taxon>
        <taxon>Chitinophagales</taxon>
        <taxon>Chitinophagaceae</taxon>
        <taxon>Panacibacter</taxon>
    </lineage>
</organism>
<evidence type="ECO:0000256" key="4">
    <source>
        <dbReference type="ARBA" id="ARBA00022679"/>
    </source>
</evidence>
<dbReference type="PANTHER" id="PTHR42755">
    <property type="entry name" value="3-DEOXY-MANNO-OCTULOSONATE CYTIDYLYLTRANSFERASE"/>
    <property type="match status" value="1"/>
</dbReference>
<accession>A0A931GZE8</accession>
<evidence type="ECO:0000313" key="10">
    <source>
        <dbReference type="EMBL" id="MBG9378160.1"/>
    </source>
</evidence>
<dbReference type="GO" id="GO:0005886">
    <property type="term" value="C:plasma membrane"/>
    <property type="evidence" value="ECO:0007669"/>
    <property type="project" value="UniProtKB-SubCell"/>
</dbReference>
<evidence type="ECO:0000256" key="2">
    <source>
        <dbReference type="ARBA" id="ARBA00012621"/>
    </source>
</evidence>
<evidence type="ECO:0000256" key="1">
    <source>
        <dbReference type="ARBA" id="ARBA00004713"/>
    </source>
</evidence>
<dbReference type="InterPro" id="IPR038107">
    <property type="entry name" value="Glycos_transf_N_sf"/>
</dbReference>
<dbReference type="InterPro" id="IPR007507">
    <property type="entry name" value="Glycos_transf_N"/>
</dbReference>
<protein>
    <recommendedName>
        <fullName evidence="3 8">3-deoxy-D-manno-octulosonic acid transferase</fullName>
        <shortName evidence="8">Kdo transferase</shortName>
        <ecNumber evidence="2 8">2.4.99.12</ecNumber>
    </recommendedName>
    <alternativeName>
        <fullName evidence="5 8">Lipid IV(A) 3-deoxy-D-manno-octulosonic acid transferase</fullName>
    </alternativeName>
</protein>
<dbReference type="EMBL" id="JADWYR010000002">
    <property type="protein sequence ID" value="MBG9378160.1"/>
    <property type="molecule type" value="Genomic_DNA"/>
</dbReference>
<dbReference type="GO" id="GO:0009244">
    <property type="term" value="P:lipopolysaccharide core region biosynthetic process"/>
    <property type="evidence" value="ECO:0007669"/>
    <property type="project" value="UniProtKB-UniRule"/>
</dbReference>
<keyword evidence="8" id="KW-1003">Cell membrane</keyword>
<comment type="similarity">
    <text evidence="8">Belongs to the glycosyltransferase group 1 family.</text>
</comment>
<dbReference type="AlphaFoldDB" id="A0A931GZE8"/>
<evidence type="ECO:0000256" key="6">
    <source>
        <dbReference type="ARBA" id="ARBA00049183"/>
    </source>
</evidence>
<keyword evidence="11" id="KW-1185">Reference proteome</keyword>
<feature type="active site" description="Proton acceptor" evidence="7">
    <location>
        <position position="62"/>
    </location>
</feature>
<evidence type="ECO:0000256" key="5">
    <source>
        <dbReference type="ARBA" id="ARBA00031445"/>
    </source>
</evidence>
<dbReference type="SUPFAM" id="SSF53756">
    <property type="entry name" value="UDP-Glycosyltransferase/glycogen phosphorylase"/>
    <property type="match status" value="1"/>
</dbReference>
<dbReference type="PANTHER" id="PTHR42755:SF1">
    <property type="entry name" value="3-DEOXY-D-MANNO-OCTULOSONIC ACID TRANSFERASE, MITOCHONDRIAL-RELATED"/>
    <property type="match status" value="1"/>
</dbReference>
<reference evidence="10" key="1">
    <citation type="submission" date="2020-11" db="EMBL/GenBank/DDBJ databases">
        <title>Bacterial whole genome sequence for Panacibacter sp. DH6.</title>
        <authorList>
            <person name="Le V."/>
            <person name="Ko S."/>
            <person name="Ahn C.-Y."/>
            <person name="Oh H.-M."/>
        </authorList>
    </citation>
    <scope>NUCLEOTIDE SEQUENCE</scope>
    <source>
        <strain evidence="10">DH6</strain>
    </source>
</reference>
<keyword evidence="8" id="KW-0472">Membrane</keyword>
<dbReference type="GO" id="GO:0009245">
    <property type="term" value="P:lipid A biosynthetic process"/>
    <property type="evidence" value="ECO:0007669"/>
    <property type="project" value="TreeGrafter"/>
</dbReference>
<dbReference type="InterPro" id="IPR039901">
    <property type="entry name" value="Kdotransferase"/>
</dbReference>
<dbReference type="GO" id="GO:0043842">
    <property type="term" value="F:Kdo transferase activity"/>
    <property type="evidence" value="ECO:0007669"/>
    <property type="project" value="UniProtKB-EC"/>
</dbReference>
<comment type="pathway">
    <text evidence="1 8">Bacterial outer membrane biogenesis; LPS core biosynthesis.</text>
</comment>
<dbReference type="EC" id="2.4.99.12" evidence="2 8"/>
<proteinExistence type="inferred from homology"/>
<comment type="catalytic activity">
    <reaction evidence="6 8">
        <text>lipid IVA (E. coli) + CMP-3-deoxy-beta-D-manno-octulosonate = alpha-Kdo-(2-&gt;6)-lipid IVA (E. coli) + CMP + H(+)</text>
        <dbReference type="Rhea" id="RHEA:28066"/>
        <dbReference type="ChEBI" id="CHEBI:15378"/>
        <dbReference type="ChEBI" id="CHEBI:58603"/>
        <dbReference type="ChEBI" id="CHEBI:60364"/>
        <dbReference type="ChEBI" id="CHEBI:60377"/>
        <dbReference type="ChEBI" id="CHEBI:85987"/>
        <dbReference type="EC" id="2.4.99.12"/>
    </reaction>
</comment>
<dbReference type="Gene3D" id="3.40.50.11720">
    <property type="entry name" value="3-Deoxy-D-manno-octulosonic-acid transferase, N-terminal domain"/>
    <property type="match status" value="1"/>
</dbReference>
<evidence type="ECO:0000256" key="7">
    <source>
        <dbReference type="PIRSR" id="PIRSR639901-1"/>
    </source>
</evidence>
<comment type="caution">
    <text evidence="10">The sequence shown here is derived from an EMBL/GenBank/DDBJ whole genome shotgun (WGS) entry which is preliminary data.</text>
</comment>
<dbReference type="Proteomes" id="UP000628448">
    <property type="component" value="Unassembled WGS sequence"/>
</dbReference>
<comment type="subcellular location">
    <subcellularLocation>
        <location evidence="8">Cell membrane</location>
    </subcellularLocation>
</comment>
<evidence type="ECO:0000256" key="8">
    <source>
        <dbReference type="RuleBase" id="RU365103"/>
    </source>
</evidence>
<keyword evidence="8" id="KW-0448">Lipopolysaccharide biosynthesis</keyword>
<evidence type="ECO:0000259" key="9">
    <source>
        <dbReference type="Pfam" id="PF04413"/>
    </source>
</evidence>
<gene>
    <name evidence="10" type="ORF">I5907_18120</name>
</gene>
<keyword evidence="4 8" id="KW-0808">Transferase</keyword>
<comment type="function">
    <text evidence="8">Involved in lipopolysaccharide (LPS) biosynthesis. Catalyzes the transfer of 3-deoxy-D-manno-octulosonate (Kdo) residue(s) from CMP-Kdo to lipid IV(A), the tetraacyldisaccharide-1,4'-bisphosphate precursor of lipid A.</text>
</comment>
<feature type="domain" description="3-deoxy-D-manno-octulosonic-acid transferase N-terminal" evidence="9">
    <location>
        <begin position="47"/>
        <end position="208"/>
    </location>
</feature>
<evidence type="ECO:0000313" key="11">
    <source>
        <dbReference type="Proteomes" id="UP000628448"/>
    </source>
</evidence>
<evidence type="ECO:0000256" key="3">
    <source>
        <dbReference type="ARBA" id="ARBA00019077"/>
    </source>
</evidence>
<dbReference type="Gene3D" id="3.40.50.2000">
    <property type="entry name" value="Glycogen Phosphorylase B"/>
    <property type="match status" value="1"/>
</dbReference>
<name>A0A931GZE8_9BACT</name>
<sequence>MGKLAYLLFIQLYPVAAKLLGIFNRKAKLWVEGRKDIFELISAKLSADKRKKIWVHCSSLGEFEQGLPLIEELKQRYSTYAIVLTFFSPSGYEHEKNNRYTDHVFYMPMDSRANAKQFFDIVQPSLVVFVKYEFWFYYLYEAKVRNIPLVLVSGIFRKSQPFFKWYGDFHRGMLQCFTYLFVQTDAALALLQSIHISNASVSGDTRFDRVLEIAEDFKAMPVIQTFCAGKKTVVAGSTWTDDDEALDHYANTHPDHRFIVAPHNIGEERLKECEALYQQSVRYSVYAHDITAGVNANTLIIDNIGMLKYLYKYATVCYVGGGFGGDGIHNVLEAAVYNKPVVFGPVYDKYFEATELINNEGAFAVANALELEEMLDELFDDTDLYEYCAAAAGNYVRSKKGATAGVMQYIYEKRLLTS</sequence>
<dbReference type="Pfam" id="PF04413">
    <property type="entry name" value="Glycos_transf_N"/>
    <property type="match status" value="1"/>
</dbReference>
<dbReference type="RefSeq" id="WP_196992210.1">
    <property type="nucleotide sequence ID" value="NZ_JADWYR010000002.1"/>
</dbReference>